<dbReference type="HOGENOM" id="CLU_000288_57_25_1"/>
<dbReference type="Gramene" id="CMS241CT">
    <property type="protein sequence ID" value="CMS241CT"/>
    <property type="gene ID" value="CMS241C"/>
</dbReference>
<evidence type="ECO:0000313" key="6">
    <source>
        <dbReference type="Proteomes" id="UP000007014"/>
    </source>
</evidence>
<accession>M1V787</accession>
<keyword evidence="1 3" id="KW-0853">WD repeat</keyword>
<protein>
    <submittedName>
        <fullName evidence="5">Uncharacterized protein</fullName>
    </submittedName>
</protein>
<dbReference type="PROSITE" id="PS50294">
    <property type="entry name" value="WD_REPEATS_REGION"/>
    <property type="match status" value="3"/>
</dbReference>
<feature type="repeat" description="WD" evidence="3">
    <location>
        <begin position="660"/>
        <end position="699"/>
    </location>
</feature>
<dbReference type="Proteomes" id="UP000007014">
    <property type="component" value="Chromosome 19"/>
</dbReference>
<dbReference type="InterPro" id="IPR001680">
    <property type="entry name" value="WD40_rpt"/>
</dbReference>
<evidence type="ECO:0000256" key="3">
    <source>
        <dbReference type="PROSITE-ProRule" id="PRU00221"/>
    </source>
</evidence>
<dbReference type="PANTHER" id="PTHR22838">
    <property type="entry name" value="WD REPEAT PROTEIN 26-RELATED"/>
    <property type="match status" value="1"/>
</dbReference>
<feature type="region of interest" description="Disordered" evidence="4">
    <location>
        <begin position="19"/>
        <end position="54"/>
    </location>
</feature>
<dbReference type="SMART" id="SM00320">
    <property type="entry name" value="WD40"/>
    <property type="match status" value="5"/>
</dbReference>
<keyword evidence="6" id="KW-1185">Reference proteome</keyword>
<dbReference type="Gene3D" id="2.130.10.10">
    <property type="entry name" value="YVTN repeat-like/Quinoprotein amine dehydrogenase"/>
    <property type="match status" value="2"/>
</dbReference>
<dbReference type="eggNOG" id="KOG0293">
    <property type="taxonomic scope" value="Eukaryota"/>
</dbReference>
<dbReference type="InterPro" id="IPR036322">
    <property type="entry name" value="WD40_repeat_dom_sf"/>
</dbReference>
<feature type="repeat" description="WD" evidence="3">
    <location>
        <begin position="429"/>
        <end position="470"/>
    </location>
</feature>
<reference evidence="5 6" key="1">
    <citation type="journal article" date="2004" name="Nature">
        <title>Genome sequence of the ultrasmall unicellular red alga Cyanidioschyzon merolae 10D.</title>
        <authorList>
            <person name="Matsuzaki M."/>
            <person name="Misumi O."/>
            <person name="Shin-i T."/>
            <person name="Maruyama S."/>
            <person name="Takahara M."/>
            <person name="Miyagishima S."/>
            <person name="Mori T."/>
            <person name="Nishida K."/>
            <person name="Yagisawa F."/>
            <person name="Nishida K."/>
            <person name="Yoshida Y."/>
            <person name="Nishimura Y."/>
            <person name="Nakao S."/>
            <person name="Kobayashi T."/>
            <person name="Momoyama Y."/>
            <person name="Higashiyama T."/>
            <person name="Minoda A."/>
            <person name="Sano M."/>
            <person name="Nomoto H."/>
            <person name="Oishi K."/>
            <person name="Hayashi H."/>
            <person name="Ohta F."/>
            <person name="Nishizaka S."/>
            <person name="Haga S."/>
            <person name="Miura S."/>
            <person name="Morishita T."/>
            <person name="Kabeya Y."/>
            <person name="Terasawa K."/>
            <person name="Suzuki Y."/>
            <person name="Ishii Y."/>
            <person name="Asakawa S."/>
            <person name="Takano H."/>
            <person name="Ohta N."/>
            <person name="Kuroiwa H."/>
            <person name="Tanaka K."/>
            <person name="Shimizu N."/>
            <person name="Sugano S."/>
            <person name="Sato N."/>
            <person name="Nozaki H."/>
            <person name="Ogasawara N."/>
            <person name="Kohara Y."/>
            <person name="Kuroiwa T."/>
        </authorList>
    </citation>
    <scope>NUCLEOTIDE SEQUENCE [LARGE SCALE GENOMIC DNA]</scope>
    <source>
        <strain evidence="5 6">10D</strain>
    </source>
</reference>
<evidence type="ECO:0000256" key="2">
    <source>
        <dbReference type="ARBA" id="ARBA00022737"/>
    </source>
</evidence>
<dbReference type="InterPro" id="IPR020472">
    <property type="entry name" value="WD40_PAC1"/>
</dbReference>
<evidence type="ECO:0000256" key="4">
    <source>
        <dbReference type="SAM" id="MobiDB-lite"/>
    </source>
</evidence>
<dbReference type="OrthoDB" id="972532at2759"/>
<dbReference type="InterPro" id="IPR019775">
    <property type="entry name" value="WD40_repeat_CS"/>
</dbReference>
<gene>
    <name evidence="5" type="ORF">CYME_CMS241C</name>
</gene>
<feature type="repeat" description="WD" evidence="3">
    <location>
        <begin position="343"/>
        <end position="384"/>
    </location>
</feature>
<organism evidence="5 6">
    <name type="scientific">Cyanidioschyzon merolae (strain NIES-3377 / 10D)</name>
    <name type="common">Unicellular red alga</name>
    <dbReference type="NCBI Taxonomy" id="280699"/>
    <lineage>
        <taxon>Eukaryota</taxon>
        <taxon>Rhodophyta</taxon>
        <taxon>Bangiophyceae</taxon>
        <taxon>Cyanidiales</taxon>
        <taxon>Cyanidiaceae</taxon>
        <taxon>Cyanidioschyzon</taxon>
    </lineage>
</organism>
<dbReference type="GeneID" id="16997256"/>
<evidence type="ECO:0000313" key="5">
    <source>
        <dbReference type="EMBL" id="BAM82845.1"/>
    </source>
</evidence>
<dbReference type="PRINTS" id="PR00320">
    <property type="entry name" value="GPROTEINBRPT"/>
</dbReference>
<dbReference type="InterPro" id="IPR051350">
    <property type="entry name" value="WD_repeat-ST_regulator"/>
</dbReference>
<dbReference type="CDD" id="cd00200">
    <property type="entry name" value="WD40"/>
    <property type="match status" value="1"/>
</dbReference>
<dbReference type="PROSITE" id="PS00678">
    <property type="entry name" value="WD_REPEATS_1"/>
    <property type="match status" value="2"/>
</dbReference>
<dbReference type="InterPro" id="IPR015943">
    <property type="entry name" value="WD40/YVTN_repeat-like_dom_sf"/>
</dbReference>
<reference evidence="5 6" key="2">
    <citation type="journal article" date="2007" name="BMC Biol.">
        <title>A 100%-complete sequence reveals unusually simple genomic features in the hot-spring red alga Cyanidioschyzon merolae.</title>
        <authorList>
            <person name="Nozaki H."/>
            <person name="Takano H."/>
            <person name="Misumi O."/>
            <person name="Terasawa K."/>
            <person name="Matsuzaki M."/>
            <person name="Maruyama S."/>
            <person name="Nishida K."/>
            <person name="Yagisawa F."/>
            <person name="Yoshida Y."/>
            <person name="Fujiwara T."/>
            <person name="Takio S."/>
            <person name="Tamura K."/>
            <person name="Chung S.J."/>
            <person name="Nakamura S."/>
            <person name="Kuroiwa H."/>
            <person name="Tanaka K."/>
            <person name="Sato N."/>
            <person name="Kuroiwa T."/>
        </authorList>
    </citation>
    <scope>NUCLEOTIDE SEQUENCE [LARGE SCALE GENOMIC DNA]</scope>
    <source>
        <strain evidence="5 6">10D</strain>
    </source>
</reference>
<dbReference type="EMBL" id="AP006501">
    <property type="protein sequence ID" value="BAM82845.1"/>
    <property type="molecule type" value="Genomic_DNA"/>
</dbReference>
<dbReference type="SUPFAM" id="SSF50978">
    <property type="entry name" value="WD40 repeat-like"/>
    <property type="match status" value="1"/>
</dbReference>
<dbReference type="PROSITE" id="PS50082">
    <property type="entry name" value="WD_REPEATS_2"/>
    <property type="match status" value="3"/>
</dbReference>
<dbReference type="Pfam" id="PF23627">
    <property type="entry name" value="LisH_WDR26"/>
    <property type="match status" value="1"/>
</dbReference>
<dbReference type="InterPro" id="IPR006594">
    <property type="entry name" value="LisH"/>
</dbReference>
<evidence type="ECO:0000256" key="1">
    <source>
        <dbReference type="ARBA" id="ARBA00022574"/>
    </source>
</evidence>
<proteinExistence type="predicted"/>
<dbReference type="STRING" id="280699.M1V787"/>
<dbReference type="RefSeq" id="XP_005538881.1">
    <property type="nucleotide sequence ID" value="XM_005538824.1"/>
</dbReference>
<dbReference type="AlphaFoldDB" id="M1V787"/>
<dbReference type="Pfam" id="PF00400">
    <property type="entry name" value="WD40"/>
    <property type="match status" value="5"/>
</dbReference>
<dbReference type="PANTHER" id="PTHR22838:SF0">
    <property type="entry name" value="WD REPEAT-CONTAINING PROTEIN 26"/>
    <property type="match status" value="1"/>
</dbReference>
<keyword evidence="2" id="KW-0677">Repeat</keyword>
<sequence>MTDTHTAAPIPDQLMEIDVRSGTEVGSNGRNEPREELHDSAGTVTRRAASLSQRWSDPADMELDRREITRLMLQELEDLGYHRTAQALEREAGILARSPDVRRLKTLLLSGEWEQAAELLPGLVGRTTYQKEQAAAETPEEALSPEASRLVDEARFLIYTQKLYEILLELLGQVEEGDEAAPARVLRCQRLEALQQAAVDCLCRELSPNAVAQQEAWRLHRLTIAVLRVSHARGSLSKAIRESLRSVLQGEDVPETTKTVPLGATDGVELRRCMREQLFHKLQPYIRKEKTIEKWRLETLLRRALRENLQQACFPYTYQERPSLLEDLVFQPMAIPSETWRILKAHRDEVWLVQFSHSGRWLLSAGKDGLIVVWDVARLSQSNEQIVEHRADLAAADVRALSNGVEPATDDASSANGSDAFEHAGCLVLDGHSDAICAVSWSPDDEMILSAAGDHVLRLWETRTGRCRFASERQTQAITACAWLHDGERFVTSLTDSNLYVWRVDGLRERTTLGMDRVRAHVVLAFHGRIFNDIAVNYFYNEIVGICTARCICRYDADGATALGPCIEESENMTALCVSRLKSIPVVLVSTSGDGCPRPEIHEWDFEHNALVQRYIGHQQGRFVIRSCFGGFRECFVLSGSEDAHVYIWKRRSGQLCARLAGHTGTVNAVAWSPTDLALFASASDDGTVRLWSTANRCM</sequence>
<name>M1V787_CYAM1</name>
<dbReference type="KEGG" id="cme:CYME_CMS241C"/>
<dbReference type="OMA" id="GHISGCV"/>
<dbReference type="PROSITE" id="PS50896">
    <property type="entry name" value="LISH"/>
    <property type="match status" value="1"/>
</dbReference>